<dbReference type="RefSeq" id="WP_272434593.1">
    <property type="nucleotide sequence ID" value="NZ_JAMQKB010000001.1"/>
</dbReference>
<dbReference type="AlphaFoldDB" id="A0A9X3WND7"/>
<accession>A0A9X3WND7</accession>
<proteinExistence type="predicted"/>
<evidence type="ECO:0000313" key="2">
    <source>
        <dbReference type="EMBL" id="MDC3422957.1"/>
    </source>
</evidence>
<organism evidence="2 3">
    <name type="scientific">Terrihalobacillus insolitus</name>
    <dbReference type="NCBI Taxonomy" id="2950438"/>
    <lineage>
        <taxon>Bacteria</taxon>
        <taxon>Bacillati</taxon>
        <taxon>Bacillota</taxon>
        <taxon>Bacilli</taxon>
        <taxon>Bacillales</taxon>
        <taxon>Bacillaceae</taxon>
        <taxon>Terrihalobacillus</taxon>
    </lineage>
</organism>
<dbReference type="InterPro" id="IPR003607">
    <property type="entry name" value="HD/PDEase_dom"/>
</dbReference>
<dbReference type="Gene3D" id="1.10.3210.10">
    <property type="entry name" value="Hypothetical protein af1432"/>
    <property type="match status" value="1"/>
</dbReference>
<comment type="caution">
    <text evidence="2">The sequence shown here is derived from an EMBL/GenBank/DDBJ whole genome shotgun (WGS) entry which is preliminary data.</text>
</comment>
<dbReference type="PROSITE" id="PS51832">
    <property type="entry name" value="HD_GYP"/>
    <property type="match status" value="1"/>
</dbReference>
<dbReference type="PANTHER" id="PTHR43155">
    <property type="entry name" value="CYCLIC DI-GMP PHOSPHODIESTERASE PA4108-RELATED"/>
    <property type="match status" value="1"/>
</dbReference>
<keyword evidence="3" id="KW-1185">Reference proteome</keyword>
<evidence type="ECO:0000313" key="3">
    <source>
        <dbReference type="Proteomes" id="UP001145050"/>
    </source>
</evidence>
<sequence>MRLVATKSIQTRTTLAKTIYNENGRILLQKGVELTDKMITRLIQLNITYVYISDSDSDDIMITPPITDELRVESYRTIKSSFAQFQKEGLAKKSFVFEKTGRKMANIVKKILNQLQSSEEVLSILSDILINDDYIFTHSLNVTIYSLALGTELRLTEQQLEEIGLGAILHDVGKVFLPTKVIQKKGELTDEEFEIIKGHTEAGFEFLRKIPNIPLVSAHCAFQHHERLDGSGYPRALKDCEIHFYAKLITIADVFDAVTSNRVYRDAMLPHEGMEILYAGVGTLYDKKMVEAFRRSIAVYPNGLKVQLSDGRSGVVLQQNKHLCDRPIIRILQEDGKDVEELYELDLAETLNIVIAACETTFQ</sequence>
<dbReference type="SUPFAM" id="SSF109604">
    <property type="entry name" value="HD-domain/PDEase-like"/>
    <property type="match status" value="1"/>
</dbReference>
<dbReference type="Pfam" id="PF13487">
    <property type="entry name" value="HD_5"/>
    <property type="match status" value="1"/>
</dbReference>
<dbReference type="PANTHER" id="PTHR43155:SF2">
    <property type="entry name" value="CYCLIC DI-GMP PHOSPHODIESTERASE PA4108"/>
    <property type="match status" value="1"/>
</dbReference>
<dbReference type="InterPro" id="IPR037522">
    <property type="entry name" value="HD_GYP_dom"/>
</dbReference>
<gene>
    <name evidence="2" type="ORF">NC797_00360</name>
</gene>
<dbReference type="SMART" id="SM00471">
    <property type="entry name" value="HDc"/>
    <property type="match status" value="1"/>
</dbReference>
<name>A0A9X3WND7_9BACI</name>
<evidence type="ECO:0000259" key="1">
    <source>
        <dbReference type="PROSITE" id="PS51832"/>
    </source>
</evidence>
<dbReference type="Proteomes" id="UP001145050">
    <property type="component" value="Unassembled WGS sequence"/>
</dbReference>
<feature type="domain" description="HD-GYP" evidence="1">
    <location>
        <begin position="113"/>
        <end position="309"/>
    </location>
</feature>
<reference evidence="2" key="1">
    <citation type="submission" date="2022-06" db="EMBL/GenBank/DDBJ databases">
        <title>Aquibacillus sp. a new bacterium isolated from soil saline samples.</title>
        <authorList>
            <person name="Galisteo C."/>
            <person name="De La Haba R."/>
            <person name="Sanchez-Porro C."/>
            <person name="Ventosa A."/>
        </authorList>
    </citation>
    <scope>NUCLEOTIDE SEQUENCE</scope>
    <source>
        <strain evidence="2">3ASR75-11</strain>
    </source>
</reference>
<dbReference type="CDD" id="cd00077">
    <property type="entry name" value="HDc"/>
    <property type="match status" value="1"/>
</dbReference>
<protein>
    <submittedName>
        <fullName evidence="2">HD-GYP domain-containing protein</fullName>
    </submittedName>
</protein>
<dbReference type="EMBL" id="JAMQKB010000001">
    <property type="protein sequence ID" value="MDC3422957.1"/>
    <property type="molecule type" value="Genomic_DNA"/>
</dbReference>